<name>A0ACB7J530_PLECO</name>
<gene>
    <name evidence="1" type="ORF">CCMSSC00406_0007037</name>
</gene>
<protein>
    <submittedName>
        <fullName evidence="1">Uncharacterized protein</fullName>
    </submittedName>
</protein>
<proteinExistence type="predicted"/>
<dbReference type="EMBL" id="WQMT02000003">
    <property type="protein sequence ID" value="KAG9225206.1"/>
    <property type="molecule type" value="Genomic_DNA"/>
</dbReference>
<evidence type="ECO:0000313" key="1">
    <source>
        <dbReference type="EMBL" id="KAG9225206.1"/>
    </source>
</evidence>
<sequence>MTSAGKWIPLECNPEVFNSWAKRAGLVTSQACFGDVYGLDEELLAMVPQPTKAVILIFPLSGQIKEKHQAEDEKLKSEGGGVPVDPTVIWIKQTIRNACGTMALLHSLMNSDVTFAPHSALYQFVEQCQTMTPNERAHLLETTTLFSHIHADTASQGQSAVTDEVMNTDLHFAAFVAAPEPDLREKASTGQGVAGMASAVVDAVKDGVAAVGAQGTSTSADTKTTGMRLVELDGTRSGPLDRGPCNDFLADAARSSSVNRRLEVGLKVP</sequence>
<evidence type="ECO:0000313" key="2">
    <source>
        <dbReference type="Proteomes" id="UP000824881"/>
    </source>
</evidence>
<keyword evidence="2" id="KW-1185">Reference proteome</keyword>
<accession>A0ACB7J530</accession>
<organism evidence="1 2">
    <name type="scientific">Pleurotus cornucopiae</name>
    <name type="common">Cornucopia mushroom</name>
    <dbReference type="NCBI Taxonomy" id="5321"/>
    <lineage>
        <taxon>Eukaryota</taxon>
        <taxon>Fungi</taxon>
        <taxon>Dikarya</taxon>
        <taxon>Basidiomycota</taxon>
        <taxon>Agaricomycotina</taxon>
        <taxon>Agaricomycetes</taxon>
        <taxon>Agaricomycetidae</taxon>
        <taxon>Agaricales</taxon>
        <taxon>Pleurotineae</taxon>
        <taxon>Pleurotaceae</taxon>
        <taxon>Pleurotus</taxon>
    </lineage>
</organism>
<dbReference type="Proteomes" id="UP000824881">
    <property type="component" value="Unassembled WGS sequence"/>
</dbReference>
<reference evidence="1 2" key="1">
    <citation type="journal article" date="2021" name="Appl. Environ. Microbiol.">
        <title>Genetic linkage and physical mapping for an oyster mushroom Pleurotus cornucopiae and QTL analysis for the trait cap color.</title>
        <authorList>
            <person name="Zhang Y."/>
            <person name="Gao W."/>
            <person name="Sonnenberg A."/>
            <person name="Chen Q."/>
            <person name="Zhang J."/>
            <person name="Huang C."/>
        </authorList>
    </citation>
    <scope>NUCLEOTIDE SEQUENCE [LARGE SCALE GENOMIC DNA]</scope>
    <source>
        <strain evidence="1">CCMSSC00406</strain>
    </source>
</reference>
<comment type="caution">
    <text evidence="1">The sequence shown here is derived from an EMBL/GenBank/DDBJ whole genome shotgun (WGS) entry which is preliminary data.</text>
</comment>